<evidence type="ECO:0000256" key="1">
    <source>
        <dbReference type="SAM" id="Phobius"/>
    </source>
</evidence>
<dbReference type="KEGG" id="arac:E0W69_011130"/>
<keyword evidence="4" id="KW-1185">Reference proteome</keyword>
<keyword evidence="3" id="KW-0012">Acyltransferase</keyword>
<dbReference type="GO" id="GO:0016747">
    <property type="term" value="F:acyltransferase activity, transferring groups other than amino-acyl groups"/>
    <property type="evidence" value="ECO:0007669"/>
    <property type="project" value="InterPro"/>
</dbReference>
<keyword evidence="1" id="KW-1133">Transmembrane helix</keyword>
<gene>
    <name evidence="3" type="ORF">E0W69_011130</name>
</gene>
<dbReference type="Proteomes" id="UP000292424">
    <property type="component" value="Chromosome"/>
</dbReference>
<dbReference type="InterPro" id="IPR002656">
    <property type="entry name" value="Acyl_transf_3_dom"/>
</dbReference>
<dbReference type="OrthoDB" id="9814807at2"/>
<dbReference type="RefSeq" id="WP_131330137.1">
    <property type="nucleotide sequence ID" value="NZ_CP044016.1"/>
</dbReference>
<keyword evidence="1" id="KW-0812">Transmembrane</keyword>
<protein>
    <submittedName>
        <fullName evidence="3">Acyltransferase</fullName>
    </submittedName>
</protein>
<dbReference type="InterPro" id="IPR050879">
    <property type="entry name" value="Acyltransferase_3"/>
</dbReference>
<dbReference type="Pfam" id="PF01757">
    <property type="entry name" value="Acyl_transf_3"/>
    <property type="match status" value="1"/>
</dbReference>
<dbReference type="PANTHER" id="PTHR23028">
    <property type="entry name" value="ACETYLTRANSFERASE"/>
    <property type="match status" value="1"/>
</dbReference>
<feature type="transmembrane region" description="Helical" evidence="1">
    <location>
        <begin position="200"/>
        <end position="220"/>
    </location>
</feature>
<evidence type="ECO:0000259" key="2">
    <source>
        <dbReference type="Pfam" id="PF01757"/>
    </source>
</evidence>
<keyword evidence="1" id="KW-0472">Membrane</keyword>
<reference evidence="3 4" key="1">
    <citation type="submission" date="2019-09" db="EMBL/GenBank/DDBJ databases">
        <title>Complete genome sequence of Arachidicoccus sp. B3-10 isolated from apple orchard soil.</title>
        <authorList>
            <person name="Kim H.S."/>
            <person name="Han K.-I."/>
            <person name="Suh M.K."/>
            <person name="Lee K.C."/>
            <person name="Eom M.K."/>
            <person name="Kim J.-S."/>
            <person name="Kang S.W."/>
            <person name="Sin Y."/>
            <person name="Lee J.-S."/>
        </authorList>
    </citation>
    <scope>NUCLEOTIDE SEQUENCE [LARGE SCALE GENOMIC DNA]</scope>
    <source>
        <strain evidence="3 4">B3-10</strain>
    </source>
</reference>
<feature type="transmembrane region" description="Helical" evidence="1">
    <location>
        <begin position="7"/>
        <end position="26"/>
    </location>
</feature>
<feature type="transmembrane region" description="Helical" evidence="1">
    <location>
        <begin position="324"/>
        <end position="343"/>
    </location>
</feature>
<feature type="transmembrane region" description="Helical" evidence="1">
    <location>
        <begin position="168"/>
        <end position="188"/>
    </location>
</feature>
<feature type="domain" description="Acyltransferase 3" evidence="2">
    <location>
        <begin position="5"/>
        <end position="340"/>
    </location>
</feature>
<organism evidence="3 4">
    <name type="scientific">Rhizosphaericola mali</name>
    <dbReference type="NCBI Taxonomy" id="2545455"/>
    <lineage>
        <taxon>Bacteria</taxon>
        <taxon>Pseudomonadati</taxon>
        <taxon>Bacteroidota</taxon>
        <taxon>Chitinophagia</taxon>
        <taxon>Chitinophagales</taxon>
        <taxon>Chitinophagaceae</taxon>
        <taxon>Rhizosphaericola</taxon>
    </lineage>
</organism>
<evidence type="ECO:0000313" key="3">
    <source>
        <dbReference type="EMBL" id="QES89191.1"/>
    </source>
</evidence>
<dbReference type="AlphaFoldDB" id="A0A5P2GC95"/>
<proteinExistence type="predicted"/>
<sequence length="351" mass="40484">MKEIKSLTGLRGLAAVYVMIGHIGFLENKNGICYKIKPIRLFIDHGYISVDIFFILSGFVLMLVYGNTKWNRSYNIFTFIKKRIARIYPLYLFCFLIYFLIDYIFINSWFVGNGNLGFIFNLLLLQTPFNIAPLIGPSWSLSTEWIAYFLFPVLNIVVIKIKNEYLQFFISLGLVTCLFLIGISPGWVGHKNILHCSINVFSGIPALFRCIIGFYIGMLLCKLRIKLKNNKIVSCSCFQIVITATILLLIMFTYMDIFVFMLLIILIFSLSYENGLISKLLSHKILYNLGLFSYSIYLIHPLLIGELKDVIYYSLKKTSLSNNAFIISLTICLFLVIFYINILNCPQRRGF</sequence>
<name>A0A5P2GC95_9BACT</name>
<evidence type="ECO:0000313" key="4">
    <source>
        <dbReference type="Proteomes" id="UP000292424"/>
    </source>
</evidence>
<feature type="transmembrane region" description="Helical" evidence="1">
    <location>
        <begin position="46"/>
        <end position="66"/>
    </location>
</feature>
<feature type="transmembrane region" description="Helical" evidence="1">
    <location>
        <begin position="232"/>
        <end position="251"/>
    </location>
</feature>
<dbReference type="EMBL" id="CP044016">
    <property type="protein sequence ID" value="QES89191.1"/>
    <property type="molecule type" value="Genomic_DNA"/>
</dbReference>
<feature type="transmembrane region" description="Helical" evidence="1">
    <location>
        <begin position="87"/>
        <end position="106"/>
    </location>
</feature>
<accession>A0A5P2GC95</accession>
<feature type="transmembrane region" description="Helical" evidence="1">
    <location>
        <begin position="257"/>
        <end position="273"/>
    </location>
</feature>
<feature type="transmembrane region" description="Helical" evidence="1">
    <location>
        <begin position="145"/>
        <end position="161"/>
    </location>
</feature>
<keyword evidence="3" id="KW-0808">Transferase</keyword>
<feature type="transmembrane region" description="Helical" evidence="1">
    <location>
        <begin position="285"/>
        <end position="304"/>
    </location>
</feature>